<dbReference type="InterPro" id="IPR002083">
    <property type="entry name" value="MATH/TRAF_dom"/>
</dbReference>
<dbReference type="AlphaFoldDB" id="A0AAE1PNU2"/>
<feature type="domain" description="MATH" evidence="1">
    <location>
        <begin position="106"/>
        <end position="157"/>
    </location>
</feature>
<evidence type="ECO:0000313" key="2">
    <source>
        <dbReference type="EMBL" id="KAK4311788.1"/>
    </source>
</evidence>
<comment type="caution">
    <text evidence="2">The sequence shown here is derived from an EMBL/GenBank/DDBJ whole genome shotgun (WGS) entry which is preliminary data.</text>
</comment>
<reference evidence="2" key="1">
    <citation type="submission" date="2023-11" db="EMBL/GenBank/DDBJ databases">
        <title>Genome assemblies of two species of porcelain crab, Petrolisthes cinctipes and Petrolisthes manimaculis (Anomura: Porcellanidae).</title>
        <authorList>
            <person name="Angst P."/>
        </authorList>
    </citation>
    <scope>NUCLEOTIDE SEQUENCE</scope>
    <source>
        <strain evidence="2">PB745_02</strain>
        <tissue evidence="2">Gill</tissue>
    </source>
</reference>
<protein>
    <recommendedName>
        <fullName evidence="1">MATH domain-containing protein</fullName>
    </recommendedName>
</protein>
<proteinExistence type="predicted"/>
<accession>A0AAE1PNU2</accession>
<dbReference type="PROSITE" id="PS50144">
    <property type="entry name" value="MATH"/>
    <property type="match status" value="1"/>
</dbReference>
<organism evidence="2 3">
    <name type="scientific">Petrolisthes manimaculis</name>
    <dbReference type="NCBI Taxonomy" id="1843537"/>
    <lineage>
        <taxon>Eukaryota</taxon>
        <taxon>Metazoa</taxon>
        <taxon>Ecdysozoa</taxon>
        <taxon>Arthropoda</taxon>
        <taxon>Crustacea</taxon>
        <taxon>Multicrustacea</taxon>
        <taxon>Malacostraca</taxon>
        <taxon>Eumalacostraca</taxon>
        <taxon>Eucarida</taxon>
        <taxon>Decapoda</taxon>
        <taxon>Pleocyemata</taxon>
        <taxon>Anomura</taxon>
        <taxon>Galatheoidea</taxon>
        <taxon>Porcellanidae</taxon>
        <taxon>Petrolisthes</taxon>
    </lineage>
</organism>
<evidence type="ECO:0000313" key="3">
    <source>
        <dbReference type="Proteomes" id="UP001292094"/>
    </source>
</evidence>
<name>A0AAE1PNU2_9EUCA</name>
<sequence>MLYMPMWNFDYGNILVLTAREEKDYYLGYTMNVVIDSSSQTKVSISRYCLRKLGQLEVPDIVHFKLKRFQELRAPCIFSDIGFEGYEFSLGLGFLSRYLSVLDYAEQIISFTVEEVTYLAKLETNKSDGFCVDKKSMYWSIRECLFPSNKSSQESKK</sequence>
<evidence type="ECO:0000259" key="1">
    <source>
        <dbReference type="PROSITE" id="PS50144"/>
    </source>
</evidence>
<gene>
    <name evidence="2" type="ORF">Pmani_016744</name>
</gene>
<keyword evidence="3" id="KW-1185">Reference proteome</keyword>
<dbReference type="Proteomes" id="UP001292094">
    <property type="component" value="Unassembled WGS sequence"/>
</dbReference>
<dbReference type="EMBL" id="JAWZYT010001481">
    <property type="protein sequence ID" value="KAK4311788.1"/>
    <property type="molecule type" value="Genomic_DNA"/>
</dbReference>